<dbReference type="AlphaFoldDB" id="A0A4P2R0R9"/>
<organism evidence="2 3">
    <name type="scientific">Sorangium cellulosum</name>
    <name type="common">Polyangium cellulosum</name>
    <dbReference type="NCBI Taxonomy" id="56"/>
    <lineage>
        <taxon>Bacteria</taxon>
        <taxon>Pseudomonadati</taxon>
        <taxon>Myxococcota</taxon>
        <taxon>Polyangia</taxon>
        <taxon>Polyangiales</taxon>
        <taxon>Polyangiaceae</taxon>
        <taxon>Sorangium</taxon>
    </lineage>
</organism>
<dbReference type="Proteomes" id="UP000295497">
    <property type="component" value="Chromosome"/>
</dbReference>
<evidence type="ECO:0000256" key="1">
    <source>
        <dbReference type="ARBA" id="ARBA00023284"/>
    </source>
</evidence>
<protein>
    <recommendedName>
        <fullName evidence="4">Thioredoxin domain-containing protein</fullName>
    </recommendedName>
</protein>
<dbReference type="InterPro" id="IPR017937">
    <property type="entry name" value="Thioredoxin_CS"/>
</dbReference>
<dbReference type="PROSITE" id="PS51257">
    <property type="entry name" value="PROKAR_LIPOPROTEIN"/>
    <property type="match status" value="1"/>
</dbReference>
<evidence type="ECO:0008006" key="4">
    <source>
        <dbReference type="Google" id="ProtNLM"/>
    </source>
</evidence>
<sequence length="235" mass="25507">MRMDAVLVWMGLGVVAALGLVGCGGEEDPIPAPPFPEGTGQPAANAAQYPAGPYGISPDRVIANYQFVGYANAAEHKDTMQPIQLADFYNPTGEDVFPEGSPYGAGEPKPKVLLIDVSSVWCGPCKIEAESVLPRLYEKYQPLGGEFLVQLADGRNPGEPAVPRDLYRWTTTYDVQYPSAIDPSYKLGALFQADAFPANMLVRTKDMTIIEVVSGVPAEDSSFWRKFEKIMNGEL</sequence>
<keyword evidence="1" id="KW-0676">Redox-active center</keyword>
<accession>A0A4P2R0R9</accession>
<dbReference type="Gene3D" id="3.40.30.10">
    <property type="entry name" value="Glutaredoxin"/>
    <property type="match status" value="1"/>
</dbReference>
<name>A0A4P2R0R9_SORCE</name>
<evidence type="ECO:0000313" key="3">
    <source>
        <dbReference type="Proteomes" id="UP000295497"/>
    </source>
</evidence>
<dbReference type="InterPro" id="IPR036249">
    <property type="entry name" value="Thioredoxin-like_sf"/>
</dbReference>
<gene>
    <name evidence="2" type="ORF">SOCE836_087180</name>
</gene>
<dbReference type="EMBL" id="CP012672">
    <property type="protein sequence ID" value="AUX36510.1"/>
    <property type="molecule type" value="Genomic_DNA"/>
</dbReference>
<dbReference type="PROSITE" id="PS00194">
    <property type="entry name" value="THIOREDOXIN_1"/>
    <property type="match status" value="1"/>
</dbReference>
<dbReference type="SUPFAM" id="SSF52833">
    <property type="entry name" value="Thioredoxin-like"/>
    <property type="match status" value="1"/>
</dbReference>
<proteinExistence type="predicted"/>
<evidence type="ECO:0000313" key="2">
    <source>
        <dbReference type="EMBL" id="AUX36510.1"/>
    </source>
</evidence>
<reference evidence="2 3" key="1">
    <citation type="submission" date="2015-09" db="EMBL/GenBank/DDBJ databases">
        <title>Sorangium comparison.</title>
        <authorList>
            <person name="Zaburannyi N."/>
            <person name="Bunk B."/>
            <person name="Overmann J."/>
            <person name="Mueller R."/>
        </authorList>
    </citation>
    <scope>NUCLEOTIDE SEQUENCE [LARGE SCALE GENOMIC DNA]</scope>
    <source>
        <strain evidence="2 3">So ce836</strain>
    </source>
</reference>